<keyword evidence="1" id="KW-0175">Coiled coil</keyword>
<feature type="region of interest" description="Disordered" evidence="2">
    <location>
        <begin position="43"/>
        <end position="63"/>
    </location>
</feature>
<dbReference type="RefSeq" id="XP_033518126.1">
    <property type="nucleotide sequence ID" value="XM_033672103.1"/>
</dbReference>
<name>A0A6A5ZVH5_9PLEO</name>
<keyword evidence="4" id="KW-1185">Reference proteome</keyword>
<evidence type="ECO:0000256" key="1">
    <source>
        <dbReference type="SAM" id="Coils"/>
    </source>
</evidence>
<evidence type="ECO:0000313" key="3">
    <source>
        <dbReference type="EMBL" id="KAF2123732.1"/>
    </source>
</evidence>
<dbReference type="AlphaFoldDB" id="A0A6A5ZVH5"/>
<dbReference type="GeneID" id="54412535"/>
<protein>
    <submittedName>
        <fullName evidence="3">Uncharacterized protein</fullName>
    </submittedName>
</protein>
<evidence type="ECO:0000313" key="4">
    <source>
        <dbReference type="Proteomes" id="UP000799771"/>
    </source>
</evidence>
<proteinExistence type="predicted"/>
<accession>A0A6A5ZVH5</accession>
<feature type="coiled-coil region" evidence="1">
    <location>
        <begin position="296"/>
        <end position="327"/>
    </location>
</feature>
<gene>
    <name evidence="3" type="ORF">P153DRAFT_412426</name>
</gene>
<evidence type="ECO:0000256" key="2">
    <source>
        <dbReference type="SAM" id="MobiDB-lite"/>
    </source>
</evidence>
<dbReference type="Proteomes" id="UP000799771">
    <property type="component" value="Unassembled WGS sequence"/>
</dbReference>
<reference evidence="3" key="1">
    <citation type="journal article" date="2020" name="Stud. Mycol.">
        <title>101 Dothideomycetes genomes: a test case for predicting lifestyles and emergence of pathogens.</title>
        <authorList>
            <person name="Haridas S."/>
            <person name="Albert R."/>
            <person name="Binder M."/>
            <person name="Bloem J."/>
            <person name="Labutti K."/>
            <person name="Salamov A."/>
            <person name="Andreopoulos B."/>
            <person name="Baker S."/>
            <person name="Barry K."/>
            <person name="Bills G."/>
            <person name="Bluhm B."/>
            <person name="Cannon C."/>
            <person name="Castanera R."/>
            <person name="Culley D."/>
            <person name="Daum C."/>
            <person name="Ezra D."/>
            <person name="Gonzalez J."/>
            <person name="Henrissat B."/>
            <person name="Kuo A."/>
            <person name="Liang C."/>
            <person name="Lipzen A."/>
            <person name="Lutzoni F."/>
            <person name="Magnuson J."/>
            <person name="Mondo S."/>
            <person name="Nolan M."/>
            <person name="Ohm R."/>
            <person name="Pangilinan J."/>
            <person name="Park H.-J."/>
            <person name="Ramirez L."/>
            <person name="Alfaro M."/>
            <person name="Sun H."/>
            <person name="Tritt A."/>
            <person name="Yoshinaga Y."/>
            <person name="Zwiers L.-H."/>
            <person name="Turgeon B."/>
            <person name="Goodwin S."/>
            <person name="Spatafora J."/>
            <person name="Crous P."/>
            <person name="Grigoriev I."/>
        </authorList>
    </citation>
    <scope>NUCLEOTIDE SEQUENCE</scope>
    <source>
        <strain evidence="3">CBS 119687</strain>
    </source>
</reference>
<sequence>MPDYKYKVPFKTNNWIQQDQRQLTSQHSLPLSQLDHPAKLSLSQNKPIPKRLLPHTTRTSLSTAGPKNSFWDWSTKVYWDYPRYRKMNNIEFVKMNAGFVVCERSERPLWAKPKANATEKGKMEIDDESFINTDTDSNLSYQPPLCAKCKVNATEESKMEIEDESFSSTNMNAGPILPQKSSPCTKCEANATEKRKMEMYNRILKNTSGIPCPEPPPCAKYEATATTESKIKLEDESFSFININAGPILPQKPPPCAKCEANATAEVKYSELQDKIEAGFERLHSKKTDTNKDALIQELHTENTQLRREKKTMIAEFEREKETMIRRRKETMFAEFEYQKNTMITDFENEKEAWADQLEAQIMGLRSMNREKNHYKREAMILDVEVQRLNEFINKMQKSGRKT</sequence>
<dbReference type="EMBL" id="ML977522">
    <property type="protein sequence ID" value="KAF2123732.1"/>
    <property type="molecule type" value="Genomic_DNA"/>
</dbReference>
<organism evidence="3 4">
    <name type="scientific">Dothidotthia symphoricarpi CBS 119687</name>
    <dbReference type="NCBI Taxonomy" id="1392245"/>
    <lineage>
        <taxon>Eukaryota</taxon>
        <taxon>Fungi</taxon>
        <taxon>Dikarya</taxon>
        <taxon>Ascomycota</taxon>
        <taxon>Pezizomycotina</taxon>
        <taxon>Dothideomycetes</taxon>
        <taxon>Pleosporomycetidae</taxon>
        <taxon>Pleosporales</taxon>
        <taxon>Dothidotthiaceae</taxon>
        <taxon>Dothidotthia</taxon>
    </lineage>
</organism>